<organism evidence="1">
    <name type="scientific">Arundo donax</name>
    <name type="common">Giant reed</name>
    <name type="synonym">Donax arundinaceus</name>
    <dbReference type="NCBI Taxonomy" id="35708"/>
    <lineage>
        <taxon>Eukaryota</taxon>
        <taxon>Viridiplantae</taxon>
        <taxon>Streptophyta</taxon>
        <taxon>Embryophyta</taxon>
        <taxon>Tracheophyta</taxon>
        <taxon>Spermatophyta</taxon>
        <taxon>Magnoliopsida</taxon>
        <taxon>Liliopsida</taxon>
        <taxon>Poales</taxon>
        <taxon>Poaceae</taxon>
        <taxon>PACMAD clade</taxon>
        <taxon>Arundinoideae</taxon>
        <taxon>Arundineae</taxon>
        <taxon>Arundo</taxon>
    </lineage>
</organism>
<proteinExistence type="predicted"/>
<dbReference type="AlphaFoldDB" id="A0A0A9DWX0"/>
<protein>
    <submittedName>
        <fullName evidence="1">Uncharacterized protein</fullName>
    </submittedName>
</protein>
<reference evidence="1" key="1">
    <citation type="submission" date="2014-09" db="EMBL/GenBank/DDBJ databases">
        <authorList>
            <person name="Magalhaes I.L.F."/>
            <person name="Oliveira U."/>
            <person name="Santos F.R."/>
            <person name="Vidigal T.H.D.A."/>
            <person name="Brescovit A.D."/>
            <person name="Santos A.J."/>
        </authorList>
    </citation>
    <scope>NUCLEOTIDE SEQUENCE</scope>
    <source>
        <tissue evidence="1">Shoot tissue taken approximately 20 cm above the soil surface</tissue>
    </source>
</reference>
<name>A0A0A9DWX0_ARUDO</name>
<reference evidence="1" key="2">
    <citation type="journal article" date="2015" name="Data Brief">
        <title>Shoot transcriptome of the giant reed, Arundo donax.</title>
        <authorList>
            <person name="Barrero R.A."/>
            <person name="Guerrero F.D."/>
            <person name="Moolhuijzen P."/>
            <person name="Goolsby J.A."/>
            <person name="Tidwell J."/>
            <person name="Bellgard S.E."/>
            <person name="Bellgard M.I."/>
        </authorList>
    </citation>
    <scope>NUCLEOTIDE SEQUENCE</scope>
    <source>
        <tissue evidence="1">Shoot tissue taken approximately 20 cm above the soil surface</tissue>
    </source>
</reference>
<evidence type="ECO:0000313" key="1">
    <source>
        <dbReference type="EMBL" id="JAD90140.1"/>
    </source>
</evidence>
<accession>A0A0A9DWX0</accession>
<sequence>MVADLQSLREKIFALHNELRKGGSRTISALHNFQTGQNNILCLHCFVIGDHASTVLATMGESVHHTR</sequence>
<dbReference type="EMBL" id="GBRH01207755">
    <property type="protein sequence ID" value="JAD90140.1"/>
    <property type="molecule type" value="Transcribed_RNA"/>
</dbReference>